<keyword evidence="1" id="KW-0808">Transferase</keyword>
<dbReference type="Pfam" id="PF13581">
    <property type="entry name" value="HATPase_c_2"/>
    <property type="match status" value="1"/>
</dbReference>
<dbReference type="InterPro" id="IPR050267">
    <property type="entry name" value="Anti-sigma-factor_SerPK"/>
</dbReference>
<feature type="domain" description="Histidine kinase/HSP90-like ATPase" evidence="2">
    <location>
        <begin position="27"/>
        <end position="148"/>
    </location>
</feature>
<keyword evidence="1" id="KW-0418">Kinase</keyword>
<comment type="caution">
    <text evidence="3">The sequence shown here is derived from an EMBL/GenBank/DDBJ whole genome shotgun (WGS) entry which is preliminary data.</text>
</comment>
<evidence type="ECO:0000313" key="3">
    <source>
        <dbReference type="EMBL" id="MBP0461573.1"/>
    </source>
</evidence>
<dbReference type="PANTHER" id="PTHR35526:SF3">
    <property type="entry name" value="ANTI-SIGMA-F FACTOR RSBW"/>
    <property type="match status" value="1"/>
</dbReference>
<keyword evidence="3" id="KW-0547">Nucleotide-binding</keyword>
<keyword evidence="1" id="KW-0723">Serine/threonine-protein kinase</keyword>
<evidence type="ECO:0000256" key="1">
    <source>
        <dbReference type="ARBA" id="ARBA00022527"/>
    </source>
</evidence>
<dbReference type="Gene3D" id="3.30.565.10">
    <property type="entry name" value="Histidine kinase-like ATPase, C-terminal domain"/>
    <property type="match status" value="1"/>
</dbReference>
<dbReference type="CDD" id="cd16936">
    <property type="entry name" value="HATPase_RsbW-like"/>
    <property type="match status" value="1"/>
</dbReference>
<gene>
    <name evidence="3" type="ORF">JFN87_29560</name>
</gene>
<keyword evidence="3" id="KW-0067">ATP-binding</keyword>
<dbReference type="PANTHER" id="PTHR35526">
    <property type="entry name" value="ANTI-SIGMA-F FACTOR RSBW-RELATED"/>
    <property type="match status" value="1"/>
</dbReference>
<keyword evidence="4" id="KW-1185">Reference proteome</keyword>
<dbReference type="Proteomes" id="UP000670475">
    <property type="component" value="Unassembled WGS sequence"/>
</dbReference>
<dbReference type="InterPro" id="IPR003594">
    <property type="entry name" value="HATPase_dom"/>
</dbReference>
<dbReference type="GO" id="GO:0005524">
    <property type="term" value="F:ATP binding"/>
    <property type="evidence" value="ECO:0007669"/>
    <property type="project" value="UniProtKB-KW"/>
</dbReference>
<name>A0A940S0R5_9ACTN</name>
<dbReference type="AlphaFoldDB" id="A0A940S0R5"/>
<dbReference type="InterPro" id="IPR036890">
    <property type="entry name" value="HATPase_C_sf"/>
</dbReference>
<sequence length="159" mass="17319">MLTDSRLPHDVHQARPRWLPLARLPLPHKPEAVWRARRHTREVLAARCVEGELAATVELAVSELVTNAVRHGVCPCGCTRGAVSLALLEAGERLRVEVADPSRTPPRWPTGIESVDAEATEGRGLLLVTGLAVDWGDFARARRGKAVWCEFAPESPGIG</sequence>
<dbReference type="RefSeq" id="WP_209345001.1">
    <property type="nucleotide sequence ID" value="NZ_JAGIQL010000205.1"/>
</dbReference>
<proteinExistence type="predicted"/>
<evidence type="ECO:0000313" key="4">
    <source>
        <dbReference type="Proteomes" id="UP000670475"/>
    </source>
</evidence>
<dbReference type="GO" id="GO:0004674">
    <property type="term" value="F:protein serine/threonine kinase activity"/>
    <property type="evidence" value="ECO:0007669"/>
    <property type="project" value="UniProtKB-KW"/>
</dbReference>
<reference evidence="3" key="1">
    <citation type="submission" date="2021-03" db="EMBL/GenBank/DDBJ databases">
        <title>Whole genome sequence of Streptomyces bomunensis MMS17-BM035.</title>
        <authorList>
            <person name="Lee J.H."/>
        </authorList>
    </citation>
    <scope>NUCLEOTIDE SEQUENCE</scope>
    <source>
        <strain evidence="3">MMS17-BM035</strain>
    </source>
</reference>
<evidence type="ECO:0000259" key="2">
    <source>
        <dbReference type="Pfam" id="PF13581"/>
    </source>
</evidence>
<accession>A0A940S0R5</accession>
<dbReference type="SUPFAM" id="SSF55874">
    <property type="entry name" value="ATPase domain of HSP90 chaperone/DNA topoisomerase II/histidine kinase"/>
    <property type="match status" value="1"/>
</dbReference>
<dbReference type="EMBL" id="JAGIQL010000205">
    <property type="protein sequence ID" value="MBP0461573.1"/>
    <property type="molecule type" value="Genomic_DNA"/>
</dbReference>
<organism evidence="3 4">
    <name type="scientific">Streptomyces montanisoli</name>
    <dbReference type="NCBI Taxonomy" id="2798581"/>
    <lineage>
        <taxon>Bacteria</taxon>
        <taxon>Bacillati</taxon>
        <taxon>Actinomycetota</taxon>
        <taxon>Actinomycetes</taxon>
        <taxon>Kitasatosporales</taxon>
        <taxon>Streptomycetaceae</taxon>
        <taxon>Streptomyces</taxon>
    </lineage>
</organism>
<protein>
    <submittedName>
        <fullName evidence="3">ATP-binding protein</fullName>
    </submittedName>
</protein>